<dbReference type="PANTHER" id="PTHR44427">
    <property type="entry name" value="CARCINOEMBRYONIC ANTIGEN-RELATED CELL ADHESION MOLECULE 19"/>
    <property type="match status" value="1"/>
</dbReference>
<dbReference type="InterPro" id="IPR003599">
    <property type="entry name" value="Ig_sub"/>
</dbReference>
<evidence type="ECO:0000256" key="5">
    <source>
        <dbReference type="SAM" id="SignalP"/>
    </source>
</evidence>
<dbReference type="InterPro" id="IPR013106">
    <property type="entry name" value="Ig_V-set"/>
</dbReference>
<feature type="signal peptide" evidence="5">
    <location>
        <begin position="1"/>
        <end position="33"/>
    </location>
</feature>
<feature type="domain" description="Ig-like" evidence="6">
    <location>
        <begin position="618"/>
        <end position="702"/>
    </location>
</feature>
<sequence>MGVYSVIPCKGCAPWQGLLLTAFLLTCWDLTTTAQVTIELVPPQVVEGENVLLRIHNLPENLQAFVWHKGVRNMNLKIALYSLAKDRTVMGPLHSGRERLYSNGSLQIHNVTQKDTGFYTFRTINGHVGVVSITTIYLHVYTSLLNCGNSPTSAKPVIEPVPHRITEGSSVLLLVHNLPQNLLAFFWYRGMTVSKKLEIAQHIIATNSTVLGPSHSGREMVYNNGSLLLQNATWKDTGLYTLRTISAELKAETLHVQVEVDASPLTYGCPSTSSKPRIESVPPSITEGASVLLVAHNLPEDLRVLFWYKGVIVSNKFEIARHIIPRNLSLPGPAHSGREMFYSNGSLLLQNVTWKDAGFYTLRTLNVDLKIGLMYVQLLVDTSLSTSRNTLMIEPVPRNAAEGESVLFLVHNLAEDVRTFSWYKGAYAVRFFKMVEYSGATDSVIQGPAHNKRAMVYTNGSLLIKDVTEDDAGLYTLETLTRGLKVEATQVQLQVNTCRLPPTIAKLTIESVPANIVEGENVLLLVHNIPENVRAFSWYKGVSIIDRHEIVWYLVATSRSLLGPAYSGRETVYPNGSLLLQNVTQKDAGFYTLRTSNIHLKTQESRRLIHIYKPVTEPSTKVTDTTVTVQSAVVFTCLSADNGNSIRWIFNNQSLQLTERMKLSPTKCRLRIDPVRREDAGEYQCEVSNPISSKTSLPVNLTVLNE</sequence>
<dbReference type="Pfam" id="PF07686">
    <property type="entry name" value="V-set"/>
    <property type="match status" value="4"/>
</dbReference>
<dbReference type="GO" id="GO:1990782">
    <property type="term" value="F:protein tyrosine kinase binding"/>
    <property type="evidence" value="ECO:0007669"/>
    <property type="project" value="TreeGrafter"/>
</dbReference>
<dbReference type="EMBL" id="CALSGD010001620">
    <property type="protein sequence ID" value="CAH7392991.1"/>
    <property type="molecule type" value="Genomic_DNA"/>
</dbReference>
<dbReference type="Gene3D" id="2.60.40.10">
    <property type="entry name" value="Immunoglobulins"/>
    <property type="match status" value="6"/>
</dbReference>
<dbReference type="FunFam" id="2.60.40.10:FF:000244">
    <property type="entry name" value="carcinoembryonic antigen-related cell adhesion molecule 16"/>
    <property type="match status" value="1"/>
</dbReference>
<organism evidence="7 8">
    <name type="scientific">Phodopus roborovskii</name>
    <name type="common">Roborovski's desert hamster</name>
    <name type="synonym">Cricetulus roborovskii</name>
    <dbReference type="NCBI Taxonomy" id="109678"/>
    <lineage>
        <taxon>Eukaryota</taxon>
        <taxon>Metazoa</taxon>
        <taxon>Chordata</taxon>
        <taxon>Craniata</taxon>
        <taxon>Vertebrata</taxon>
        <taxon>Euteleostomi</taxon>
        <taxon>Mammalia</taxon>
        <taxon>Eutheria</taxon>
        <taxon>Euarchontoglires</taxon>
        <taxon>Glires</taxon>
        <taxon>Rodentia</taxon>
        <taxon>Myomorpha</taxon>
        <taxon>Muroidea</taxon>
        <taxon>Cricetidae</taxon>
        <taxon>Cricetinae</taxon>
        <taxon>Phodopus</taxon>
    </lineage>
</organism>
<evidence type="ECO:0000256" key="3">
    <source>
        <dbReference type="ARBA" id="ARBA00023319"/>
    </source>
</evidence>
<evidence type="ECO:0000256" key="1">
    <source>
        <dbReference type="ARBA" id="ARBA00022729"/>
    </source>
</evidence>
<dbReference type="Proteomes" id="UP001152836">
    <property type="component" value="Unassembled WGS sequence"/>
</dbReference>
<dbReference type="FunFam" id="2.60.40.10:FF:000340">
    <property type="entry name" value="Carcinoembryonic antigen-related cell adhesion molecule 1"/>
    <property type="match status" value="4"/>
</dbReference>
<feature type="chain" id="PRO_5043964758" evidence="5">
    <location>
        <begin position="34"/>
        <end position="706"/>
    </location>
</feature>
<dbReference type="GO" id="GO:0007165">
    <property type="term" value="P:signal transduction"/>
    <property type="evidence" value="ECO:0007669"/>
    <property type="project" value="TreeGrafter"/>
</dbReference>
<dbReference type="InterPro" id="IPR036179">
    <property type="entry name" value="Ig-like_dom_sf"/>
</dbReference>
<dbReference type="InterPro" id="IPR003598">
    <property type="entry name" value="Ig_sub2"/>
</dbReference>
<dbReference type="Pfam" id="PF13927">
    <property type="entry name" value="Ig_3"/>
    <property type="match status" value="1"/>
</dbReference>
<dbReference type="GO" id="GO:0005886">
    <property type="term" value="C:plasma membrane"/>
    <property type="evidence" value="ECO:0007669"/>
    <property type="project" value="TreeGrafter"/>
</dbReference>
<keyword evidence="2" id="KW-0325">Glycoprotein</keyword>
<keyword evidence="1 5" id="KW-0732">Signal</keyword>
<dbReference type="CDD" id="cd05740">
    <property type="entry name" value="IgI_hCEACAM_2_4_6_like"/>
    <property type="match status" value="1"/>
</dbReference>
<gene>
    <name evidence="7" type="primary">Ceacam3</name>
    <name evidence="7" type="ORF">PHOROB_LOCUS16583</name>
</gene>
<evidence type="ECO:0000256" key="2">
    <source>
        <dbReference type="ARBA" id="ARBA00023180"/>
    </source>
</evidence>
<protein>
    <submittedName>
        <fullName evidence="7">Ceacam3 protein</fullName>
    </submittedName>
</protein>
<evidence type="ECO:0000313" key="8">
    <source>
        <dbReference type="Proteomes" id="UP001152836"/>
    </source>
</evidence>
<dbReference type="SUPFAM" id="SSF48726">
    <property type="entry name" value="Immunoglobulin"/>
    <property type="match status" value="6"/>
</dbReference>
<comment type="caution">
    <text evidence="7">The sequence shown here is derived from an EMBL/GenBank/DDBJ whole genome shotgun (WGS) entry which is preliminary data.</text>
</comment>
<keyword evidence="3" id="KW-0393">Immunoglobulin domain</keyword>
<dbReference type="PANTHER" id="PTHR44427:SF1">
    <property type="entry name" value="CARCINOEMBRYONIC ANTIGEN-RELATED CELL ADHESION MOLECULE 1"/>
    <property type="match status" value="1"/>
</dbReference>
<dbReference type="InterPro" id="IPR007110">
    <property type="entry name" value="Ig-like_dom"/>
</dbReference>
<reference evidence="7" key="1">
    <citation type="submission" date="2022-06" db="EMBL/GenBank/DDBJ databases">
        <authorList>
            <person name="Andreotti S."/>
            <person name="Wyler E."/>
        </authorList>
    </citation>
    <scope>NUCLEOTIDE SEQUENCE</scope>
</reference>
<name>A0AAV0A843_PHORO</name>
<dbReference type="InterPro" id="IPR050831">
    <property type="entry name" value="CEA_cell_adhesion"/>
</dbReference>
<dbReference type="PROSITE" id="PS50835">
    <property type="entry name" value="IG_LIKE"/>
    <property type="match status" value="1"/>
</dbReference>
<evidence type="ECO:0000313" key="7">
    <source>
        <dbReference type="EMBL" id="CAH7392991.1"/>
    </source>
</evidence>
<dbReference type="GO" id="GO:0009986">
    <property type="term" value="C:cell surface"/>
    <property type="evidence" value="ECO:0007669"/>
    <property type="project" value="TreeGrafter"/>
</dbReference>
<dbReference type="AlphaFoldDB" id="A0AAV0A843"/>
<proteinExistence type="inferred from homology"/>
<dbReference type="GO" id="GO:0002682">
    <property type="term" value="P:regulation of immune system process"/>
    <property type="evidence" value="ECO:0007669"/>
    <property type="project" value="TreeGrafter"/>
</dbReference>
<evidence type="ECO:0000259" key="6">
    <source>
        <dbReference type="PROSITE" id="PS50835"/>
    </source>
</evidence>
<comment type="similarity">
    <text evidence="4">Belongs to the immunoglobulin superfamily. CEA family.</text>
</comment>
<dbReference type="SMART" id="SM00409">
    <property type="entry name" value="IG"/>
    <property type="match status" value="6"/>
</dbReference>
<dbReference type="CDD" id="cd05774">
    <property type="entry name" value="IgV_CEACAM_D1"/>
    <property type="match status" value="5"/>
</dbReference>
<evidence type="ECO:0000256" key="4">
    <source>
        <dbReference type="ARBA" id="ARBA00038222"/>
    </source>
</evidence>
<dbReference type="SMART" id="SM00408">
    <property type="entry name" value="IGc2"/>
    <property type="match status" value="2"/>
</dbReference>
<dbReference type="InterPro" id="IPR013783">
    <property type="entry name" value="Ig-like_fold"/>
</dbReference>
<keyword evidence="8" id="KW-1185">Reference proteome</keyword>
<accession>A0AAV0A843</accession>